<accession>A0AAV2NDE3</accession>
<dbReference type="EMBL" id="OZ034836">
    <property type="protein sequence ID" value="CAL1678157.1"/>
    <property type="molecule type" value="Genomic_DNA"/>
</dbReference>
<sequence>MRWFRILGTNYWNVIREETTPKDDSLSELVSGSARSLEPMVDDEESQGLEGRGAVEREGVALCLGGSDSGDRG</sequence>
<reference evidence="2" key="1">
    <citation type="submission" date="2024-04" db="EMBL/GenBank/DDBJ databases">
        <authorList>
            <consortium name="Molecular Ecology Group"/>
        </authorList>
    </citation>
    <scope>NUCLEOTIDE SEQUENCE</scope>
</reference>
<name>A0AAV2NDE3_9HYME</name>
<evidence type="ECO:0000313" key="3">
    <source>
        <dbReference type="Proteomes" id="UP001497644"/>
    </source>
</evidence>
<organism evidence="2 3">
    <name type="scientific">Lasius platythorax</name>
    <dbReference type="NCBI Taxonomy" id="488582"/>
    <lineage>
        <taxon>Eukaryota</taxon>
        <taxon>Metazoa</taxon>
        <taxon>Ecdysozoa</taxon>
        <taxon>Arthropoda</taxon>
        <taxon>Hexapoda</taxon>
        <taxon>Insecta</taxon>
        <taxon>Pterygota</taxon>
        <taxon>Neoptera</taxon>
        <taxon>Endopterygota</taxon>
        <taxon>Hymenoptera</taxon>
        <taxon>Apocrita</taxon>
        <taxon>Aculeata</taxon>
        <taxon>Formicoidea</taxon>
        <taxon>Formicidae</taxon>
        <taxon>Formicinae</taxon>
        <taxon>Lasius</taxon>
        <taxon>Lasius</taxon>
    </lineage>
</organism>
<gene>
    <name evidence="2" type="ORF">LPLAT_LOCUS4043</name>
</gene>
<dbReference type="Proteomes" id="UP001497644">
    <property type="component" value="Chromosome 13"/>
</dbReference>
<protein>
    <submittedName>
        <fullName evidence="2">Uncharacterized protein</fullName>
    </submittedName>
</protein>
<keyword evidence="3" id="KW-1185">Reference proteome</keyword>
<dbReference type="AlphaFoldDB" id="A0AAV2NDE3"/>
<proteinExistence type="predicted"/>
<feature type="region of interest" description="Disordered" evidence="1">
    <location>
        <begin position="33"/>
        <end position="53"/>
    </location>
</feature>
<evidence type="ECO:0000256" key="1">
    <source>
        <dbReference type="SAM" id="MobiDB-lite"/>
    </source>
</evidence>
<evidence type="ECO:0000313" key="2">
    <source>
        <dbReference type="EMBL" id="CAL1678157.1"/>
    </source>
</evidence>